<dbReference type="FunCoup" id="A0A2R5GRA7">
    <property type="interactions" value="1"/>
</dbReference>
<evidence type="ECO:0000313" key="4">
    <source>
        <dbReference type="Proteomes" id="UP000241890"/>
    </source>
</evidence>
<dbReference type="PANTHER" id="PTHR12286">
    <property type="entry name" value="SACCHAROPINE DEHYDROGENASE-LIKE OXIDOREDUCTASE"/>
    <property type="match status" value="1"/>
</dbReference>
<reference evidence="3 4" key="1">
    <citation type="submission" date="2017-12" db="EMBL/GenBank/DDBJ databases">
        <title>Sequencing, de novo assembly and annotation of complete genome of a new Thraustochytrid species, strain FCC1311.</title>
        <authorList>
            <person name="Sedici K."/>
            <person name="Godart F."/>
            <person name="Aiese Cigliano R."/>
            <person name="Sanseverino W."/>
            <person name="Barakat M."/>
            <person name="Ortet P."/>
            <person name="Marechal E."/>
            <person name="Cagnac O."/>
            <person name="Amato A."/>
        </authorList>
    </citation>
    <scope>NUCLEOTIDE SEQUENCE [LARGE SCALE GENOMIC DNA]</scope>
</reference>
<comment type="caution">
    <text evidence="3">The sequence shown here is derived from an EMBL/GenBank/DDBJ whole genome shotgun (WGS) entry which is preliminary data.</text>
</comment>
<gene>
    <name evidence="3" type="ORF">FCC1311_096032</name>
</gene>
<comment type="similarity">
    <text evidence="1">Belongs to the saccharopine dehydrogenase family.</text>
</comment>
<dbReference type="GO" id="GO:0005886">
    <property type="term" value="C:plasma membrane"/>
    <property type="evidence" value="ECO:0007669"/>
    <property type="project" value="TreeGrafter"/>
</dbReference>
<dbReference type="InterPro" id="IPR036291">
    <property type="entry name" value="NAD(P)-bd_dom_sf"/>
</dbReference>
<dbReference type="AlphaFoldDB" id="A0A2R5GRA7"/>
<accession>A0A2R5GRA7</accession>
<dbReference type="InterPro" id="IPR051276">
    <property type="entry name" value="Saccharopine_DH-like_oxidrdct"/>
</dbReference>
<dbReference type="SUPFAM" id="SSF51735">
    <property type="entry name" value="NAD(P)-binding Rossmann-fold domains"/>
    <property type="match status" value="1"/>
</dbReference>
<protein>
    <submittedName>
        <fullName evidence="3">Saccharopine dehydrogenase-like oxidoreductase</fullName>
    </submittedName>
</protein>
<dbReference type="OrthoDB" id="10268090at2759"/>
<evidence type="ECO:0000259" key="2">
    <source>
        <dbReference type="Pfam" id="PF03435"/>
    </source>
</evidence>
<dbReference type="Proteomes" id="UP000241890">
    <property type="component" value="Unassembled WGS sequence"/>
</dbReference>
<proteinExistence type="inferred from homology"/>
<dbReference type="Gene3D" id="3.40.50.720">
    <property type="entry name" value="NAD(P)-binding Rossmann-like Domain"/>
    <property type="match status" value="1"/>
</dbReference>
<sequence>MAQRAARELDVVVWGATGFTGQLAAAYLATVARTAGVRWAIGGRNEGKLRKIVADLEAGKDTESLPEVIVCSIDDTKGLHAMAARTRVIASLAGPFSQMGTPILEACIAERCDYCDITGEVPWVKIQSDRLGPAAEANGVILSSCCGFDSLPSDLGTLYAVTKLREKFGPNVRIGKVTAYFDMMGSLSGGTLASGIAMENDPELHKMNQNPFLLGGAPEGGPRPDDADYKNYEQDPELGTWIAPFGMAMINTRIVRKSGTALQYGPDFQYREVAVAPSEKAAAKMAKPLPPASKRQAMVEAGRLPKQGDGPSKELRAKSWFRTRIKAEDATDPSRYVWVQVSGGDPGYTETAKMLSEAAICLAQQREVLPRTAGFLTPASSMGTALIERLQAAGIRFEAIPSPASSSSSKL</sequence>
<name>A0A2R5GRA7_9STRA</name>
<feature type="domain" description="Saccharopine dehydrogenase NADP binding" evidence="2">
    <location>
        <begin position="11"/>
        <end position="140"/>
    </location>
</feature>
<keyword evidence="4" id="KW-1185">Reference proteome</keyword>
<evidence type="ECO:0000313" key="3">
    <source>
        <dbReference type="EMBL" id="GBG33380.1"/>
    </source>
</evidence>
<evidence type="ECO:0000256" key="1">
    <source>
        <dbReference type="ARBA" id="ARBA00038048"/>
    </source>
</evidence>
<dbReference type="InParanoid" id="A0A2R5GRA7"/>
<dbReference type="InterPro" id="IPR005097">
    <property type="entry name" value="Sacchrp_dh_NADP-bd"/>
</dbReference>
<dbReference type="PANTHER" id="PTHR12286:SF5">
    <property type="entry name" value="SACCHAROPINE DEHYDROGENASE-LIKE OXIDOREDUCTASE"/>
    <property type="match status" value="1"/>
</dbReference>
<dbReference type="Pfam" id="PF03435">
    <property type="entry name" value="Sacchrp_dh_NADP"/>
    <property type="match status" value="1"/>
</dbReference>
<organism evidence="3 4">
    <name type="scientific">Hondaea fermentalgiana</name>
    <dbReference type="NCBI Taxonomy" id="2315210"/>
    <lineage>
        <taxon>Eukaryota</taxon>
        <taxon>Sar</taxon>
        <taxon>Stramenopiles</taxon>
        <taxon>Bigyra</taxon>
        <taxon>Labyrinthulomycetes</taxon>
        <taxon>Thraustochytrida</taxon>
        <taxon>Thraustochytriidae</taxon>
        <taxon>Hondaea</taxon>
    </lineage>
</organism>
<dbReference type="GO" id="GO:0009247">
    <property type="term" value="P:glycolipid biosynthetic process"/>
    <property type="evidence" value="ECO:0007669"/>
    <property type="project" value="TreeGrafter"/>
</dbReference>
<dbReference type="EMBL" id="BEYU01000154">
    <property type="protein sequence ID" value="GBG33380.1"/>
    <property type="molecule type" value="Genomic_DNA"/>
</dbReference>